<evidence type="ECO:0000313" key="5">
    <source>
        <dbReference type="Proteomes" id="UP000263993"/>
    </source>
</evidence>
<dbReference type="Gene3D" id="3.10.129.10">
    <property type="entry name" value="Hotdog Thioesterase"/>
    <property type="match status" value="1"/>
</dbReference>
<evidence type="ECO:0000256" key="2">
    <source>
        <dbReference type="ARBA" id="ARBA00022801"/>
    </source>
</evidence>
<feature type="domain" description="Thioesterase" evidence="3">
    <location>
        <begin position="67"/>
        <end position="142"/>
    </location>
</feature>
<dbReference type="GO" id="GO:0047617">
    <property type="term" value="F:fatty acyl-CoA hydrolase activity"/>
    <property type="evidence" value="ECO:0007669"/>
    <property type="project" value="InterPro"/>
</dbReference>
<evidence type="ECO:0000259" key="3">
    <source>
        <dbReference type="Pfam" id="PF03061"/>
    </source>
</evidence>
<comment type="similarity">
    <text evidence="1">Belongs to the thioesterase PaaI family.</text>
</comment>
<dbReference type="InterPro" id="IPR003736">
    <property type="entry name" value="PAAI_dom"/>
</dbReference>
<accession>A0A371B4E7</accession>
<dbReference type="EMBL" id="QRGO01000002">
    <property type="protein sequence ID" value="RDV02303.1"/>
    <property type="molecule type" value="Genomic_DNA"/>
</dbReference>
<proteinExistence type="inferred from homology"/>
<reference evidence="5" key="1">
    <citation type="submission" date="2018-08" db="EMBL/GenBank/DDBJ databases">
        <authorList>
            <person name="Kim S.-J."/>
            <person name="Jung G.-Y."/>
        </authorList>
    </citation>
    <scope>NUCLEOTIDE SEQUENCE [LARGE SCALE GENOMIC DNA]</scope>
    <source>
        <strain evidence="5">GY_H</strain>
    </source>
</reference>
<comment type="caution">
    <text evidence="4">The sequence shown here is derived from an EMBL/GenBank/DDBJ whole genome shotgun (WGS) entry which is preliminary data.</text>
</comment>
<name>A0A371B4E7_9BRAD</name>
<dbReference type="CDD" id="cd03443">
    <property type="entry name" value="PaaI_thioesterase"/>
    <property type="match status" value="1"/>
</dbReference>
<dbReference type="PANTHER" id="PTHR21660">
    <property type="entry name" value="THIOESTERASE SUPERFAMILY MEMBER-RELATED"/>
    <property type="match status" value="1"/>
</dbReference>
<dbReference type="NCBIfam" id="TIGR00369">
    <property type="entry name" value="unchar_dom_1"/>
    <property type="match status" value="1"/>
</dbReference>
<dbReference type="RefSeq" id="WP_115518425.1">
    <property type="nucleotide sequence ID" value="NZ_QRGO01000002.1"/>
</dbReference>
<dbReference type="OrthoDB" id="9813282at2"/>
<dbReference type="InterPro" id="IPR039298">
    <property type="entry name" value="ACOT13"/>
</dbReference>
<dbReference type="InterPro" id="IPR006683">
    <property type="entry name" value="Thioestr_dom"/>
</dbReference>
<keyword evidence="2" id="KW-0378">Hydrolase</keyword>
<organism evidence="4 5">
    <name type="scientific">Undibacter mobilis</name>
    <dbReference type="NCBI Taxonomy" id="2292256"/>
    <lineage>
        <taxon>Bacteria</taxon>
        <taxon>Pseudomonadati</taxon>
        <taxon>Pseudomonadota</taxon>
        <taxon>Alphaproteobacteria</taxon>
        <taxon>Hyphomicrobiales</taxon>
        <taxon>Nitrobacteraceae</taxon>
        <taxon>Undibacter</taxon>
    </lineage>
</organism>
<gene>
    <name evidence="4" type="ORF">DXH78_17115</name>
</gene>
<protein>
    <submittedName>
        <fullName evidence="4">PaaI family thioesterase</fullName>
    </submittedName>
</protein>
<dbReference type="SUPFAM" id="SSF54637">
    <property type="entry name" value="Thioesterase/thiol ester dehydrase-isomerase"/>
    <property type="match status" value="1"/>
</dbReference>
<keyword evidence="5" id="KW-1185">Reference proteome</keyword>
<dbReference type="InterPro" id="IPR029069">
    <property type="entry name" value="HotDog_dom_sf"/>
</dbReference>
<evidence type="ECO:0000313" key="4">
    <source>
        <dbReference type="EMBL" id="RDV02303.1"/>
    </source>
</evidence>
<evidence type="ECO:0000256" key="1">
    <source>
        <dbReference type="ARBA" id="ARBA00008324"/>
    </source>
</evidence>
<dbReference type="Proteomes" id="UP000263993">
    <property type="component" value="Unassembled WGS sequence"/>
</dbReference>
<dbReference type="Pfam" id="PF03061">
    <property type="entry name" value="4HBT"/>
    <property type="match status" value="1"/>
</dbReference>
<dbReference type="PANTHER" id="PTHR21660:SF1">
    <property type="entry name" value="ACYL-COENZYME A THIOESTERASE 13"/>
    <property type="match status" value="1"/>
</dbReference>
<sequence length="157" mass="16938">MSLHYGLVSPETLAAHDGLSFLKGIISGQFPQPPIAGTLGFHLIEAEPNRVVFEGLPEQRHYNPIHTVHGGFAATLLDSALACAIFTTMLKGDAWTTLELKLNYVRAMTKDTGPVRAEGRVIHRGRTIATSEGDLKDASGKLYAHATTTCMIMPAKP</sequence>
<dbReference type="AlphaFoldDB" id="A0A371B4E7"/>